<feature type="compositionally biased region" description="Polar residues" evidence="1">
    <location>
        <begin position="12"/>
        <end position="33"/>
    </location>
</feature>
<reference evidence="3 4" key="1">
    <citation type="submission" date="2020-02" db="EMBL/GenBank/DDBJ databases">
        <title>Esox lucius (northern pike) genome, fEsoLuc1, primary haplotype.</title>
        <authorList>
            <person name="Myers G."/>
            <person name="Karagic N."/>
            <person name="Meyer A."/>
            <person name="Pippel M."/>
            <person name="Reichard M."/>
            <person name="Winkler S."/>
            <person name="Tracey A."/>
            <person name="Sims Y."/>
            <person name="Howe K."/>
            <person name="Rhie A."/>
            <person name="Formenti G."/>
            <person name="Durbin R."/>
            <person name="Fedrigo O."/>
            <person name="Jarvis E.D."/>
        </authorList>
    </citation>
    <scope>NUCLEOTIDE SEQUENCE [LARGE SCALE GENOMIC DNA]</scope>
</reference>
<feature type="domain" description="B30.2/SPRY" evidence="2">
    <location>
        <begin position="265"/>
        <end position="453"/>
    </location>
</feature>
<dbReference type="SUPFAM" id="SSF49899">
    <property type="entry name" value="Concanavalin A-like lectins/glucanases"/>
    <property type="match status" value="1"/>
</dbReference>
<proteinExistence type="predicted"/>
<dbReference type="Pfam" id="PF13765">
    <property type="entry name" value="PRY"/>
    <property type="match status" value="1"/>
</dbReference>
<dbReference type="AlphaFoldDB" id="A0AAY5KYF1"/>
<feature type="compositionally biased region" description="Basic and acidic residues" evidence="1">
    <location>
        <begin position="1"/>
        <end position="10"/>
    </location>
</feature>
<feature type="compositionally biased region" description="Polar residues" evidence="1">
    <location>
        <begin position="61"/>
        <end position="74"/>
    </location>
</feature>
<dbReference type="InterPro" id="IPR003877">
    <property type="entry name" value="SPRY_dom"/>
</dbReference>
<dbReference type="InterPro" id="IPR043136">
    <property type="entry name" value="B30.2/SPRY_sf"/>
</dbReference>
<organism evidence="3 4">
    <name type="scientific">Esox lucius</name>
    <name type="common">Northern pike</name>
    <dbReference type="NCBI Taxonomy" id="8010"/>
    <lineage>
        <taxon>Eukaryota</taxon>
        <taxon>Metazoa</taxon>
        <taxon>Chordata</taxon>
        <taxon>Craniata</taxon>
        <taxon>Vertebrata</taxon>
        <taxon>Euteleostomi</taxon>
        <taxon>Actinopterygii</taxon>
        <taxon>Neopterygii</taxon>
        <taxon>Teleostei</taxon>
        <taxon>Protacanthopterygii</taxon>
        <taxon>Esociformes</taxon>
        <taxon>Esocidae</taxon>
        <taxon>Esox</taxon>
    </lineage>
</organism>
<feature type="region of interest" description="Disordered" evidence="1">
    <location>
        <begin position="54"/>
        <end position="87"/>
    </location>
</feature>
<reference evidence="3" key="2">
    <citation type="submission" date="2025-08" db="UniProtKB">
        <authorList>
            <consortium name="Ensembl"/>
        </authorList>
    </citation>
    <scope>IDENTIFICATION</scope>
</reference>
<dbReference type="InterPro" id="IPR006574">
    <property type="entry name" value="PRY"/>
</dbReference>
<evidence type="ECO:0000259" key="2">
    <source>
        <dbReference type="PROSITE" id="PS50188"/>
    </source>
</evidence>
<accession>A0AAY5KYF1</accession>
<dbReference type="InterPro" id="IPR003879">
    <property type="entry name" value="Butyrophylin_SPRY"/>
</dbReference>
<dbReference type="Pfam" id="PF00622">
    <property type="entry name" value="SPRY"/>
    <property type="match status" value="1"/>
</dbReference>
<dbReference type="Ensembl" id="ENSELUT00000096339.1">
    <property type="protein sequence ID" value="ENSELUP00000093766.1"/>
    <property type="gene ID" value="ENSELUG00000010097.3"/>
</dbReference>
<dbReference type="Gene3D" id="2.60.120.920">
    <property type="match status" value="1"/>
</dbReference>
<evidence type="ECO:0000313" key="4">
    <source>
        <dbReference type="Proteomes" id="UP000265140"/>
    </source>
</evidence>
<dbReference type="FunFam" id="2.60.120.920:FF:000004">
    <property type="entry name" value="Butyrophilin subfamily 1 member A1"/>
    <property type="match status" value="1"/>
</dbReference>
<dbReference type="Proteomes" id="UP000265140">
    <property type="component" value="Chromosome 24"/>
</dbReference>
<evidence type="ECO:0000313" key="3">
    <source>
        <dbReference type="Ensembl" id="ENSELUP00000093766.1"/>
    </source>
</evidence>
<dbReference type="PRINTS" id="PR01407">
    <property type="entry name" value="BUTYPHLNCDUF"/>
</dbReference>
<dbReference type="SMART" id="SM00589">
    <property type="entry name" value="PRY"/>
    <property type="match status" value="1"/>
</dbReference>
<dbReference type="InterPro" id="IPR050143">
    <property type="entry name" value="TRIM/RBCC"/>
</dbReference>
<evidence type="ECO:0000256" key="1">
    <source>
        <dbReference type="SAM" id="MobiDB-lite"/>
    </source>
</evidence>
<feature type="region of interest" description="Disordered" evidence="1">
    <location>
        <begin position="1"/>
        <end position="38"/>
    </location>
</feature>
<dbReference type="GeneTree" id="ENSGT00940000163587"/>
<dbReference type="InterPro" id="IPR013320">
    <property type="entry name" value="ConA-like_dom_sf"/>
</dbReference>
<dbReference type="PANTHER" id="PTHR24103">
    <property type="entry name" value="E3 UBIQUITIN-PROTEIN LIGASE TRIM"/>
    <property type="match status" value="1"/>
</dbReference>
<name>A0AAY5KYF1_ESOLU</name>
<keyword evidence="4" id="KW-1185">Reference proteome</keyword>
<protein>
    <recommendedName>
        <fullName evidence="2">B30.2/SPRY domain-containing protein</fullName>
    </recommendedName>
</protein>
<dbReference type="SMART" id="SM00449">
    <property type="entry name" value="SPRY"/>
    <property type="match status" value="1"/>
</dbReference>
<dbReference type="PROSITE" id="PS50188">
    <property type="entry name" value="B302_SPRY"/>
    <property type="match status" value="1"/>
</dbReference>
<sequence length="453" mass="51434">MSQYTRHADADQMSTVSVGSERQCTSSRWTRNGNPCPGMMTSEDKRLETVEVTHSEPWNKPTLSNNNEGQSETWAHSGPWTKPLSSSKHGLEQMQTYQECLKLIRQLAEDVKNISQLARRRGVMDGGGPIAPLSLESSKSLIFVWAEELNQLAPLQKTSASATHVQSMRVRRDLDGGKDRERKNRSLERENQLVIEWAKELKSVSEISGLSDKDINRLLCPGAIKEPRLASVLPLLEFFAWSLLSQDNEEDVLKLWLSTKQRALRKPKYIPISVWNWICSASDSVSLDPFSSHPWLAISDDNRQVWEGPQRTDTVNHPQRFDRWSCVLGSPTISTGRHYWEVELSAEGGWRLGVTDVNAPRKGLFSMTPANGFWTLWKGTQNIIWACGKPQTKITVRALLRIVGVYLDFEEGQVSFYDVENRVHIYTFSDKFKGRVVPVFGCHDGDTKISIRY</sequence>
<dbReference type="CDD" id="cd13733">
    <property type="entry name" value="SPRY_PRY_C-I_1"/>
    <property type="match status" value="1"/>
</dbReference>
<reference evidence="3" key="3">
    <citation type="submission" date="2025-09" db="UniProtKB">
        <authorList>
            <consortium name="Ensembl"/>
        </authorList>
    </citation>
    <scope>IDENTIFICATION</scope>
</reference>
<dbReference type="InterPro" id="IPR001870">
    <property type="entry name" value="B30.2/SPRY"/>
</dbReference>